<dbReference type="InterPro" id="IPR000014">
    <property type="entry name" value="PAS"/>
</dbReference>
<dbReference type="SUPFAM" id="SSF55785">
    <property type="entry name" value="PYP-like sensor domain (PAS domain)"/>
    <property type="match status" value="2"/>
</dbReference>
<protein>
    <submittedName>
        <fullName evidence="2">Sensor domain-containing diguanylate cyclase</fullName>
    </submittedName>
</protein>
<evidence type="ECO:0000259" key="1">
    <source>
        <dbReference type="PROSITE" id="PS50887"/>
    </source>
</evidence>
<dbReference type="PANTHER" id="PTHR44757">
    <property type="entry name" value="DIGUANYLATE CYCLASE DGCP"/>
    <property type="match status" value="1"/>
</dbReference>
<dbReference type="FunFam" id="3.30.70.270:FF:000001">
    <property type="entry name" value="Diguanylate cyclase domain protein"/>
    <property type="match status" value="1"/>
</dbReference>
<dbReference type="PANTHER" id="PTHR44757:SF2">
    <property type="entry name" value="BIOFILM ARCHITECTURE MAINTENANCE PROTEIN MBAA"/>
    <property type="match status" value="1"/>
</dbReference>
<evidence type="ECO:0000313" key="3">
    <source>
        <dbReference type="Proteomes" id="UP000218387"/>
    </source>
</evidence>
<name>A0A4P9CCR0_EUBML</name>
<dbReference type="NCBIfam" id="TIGR00254">
    <property type="entry name" value="GGDEF"/>
    <property type="match status" value="1"/>
</dbReference>
<accession>A0A4P9CCR0</accession>
<proteinExistence type="predicted"/>
<dbReference type="Proteomes" id="UP000218387">
    <property type="component" value="Chromosome"/>
</dbReference>
<dbReference type="AlphaFoldDB" id="A0A4P9CCR0"/>
<sequence length="677" mass="77247">MEVQTTQSFYTFTTETPELLFDGIACFQADASLTPRYLNPSLMDFLGLSVLPGSLAAYMEKEDLPAFKAFLNRLKPGETAHARQRLTDRSGTPTWVCASCQQVSKPEDAPALILCQFADLRYLKRTQTESYADQVPCGVFKAMVDDRLTLLYANAFFYETYGYTRETAEAAGFSNCELIVPPEDFKRVHSEITGHITAGQYSFELENRGRTIGGATLWVLVRCQYNPSDNTLFGAVFDITDRKTAEEALRISEEENRIALRHSDKFIARYDLRTHTLFQTEEAAQLLGQKTVTENVPDSVIQGLDIADETTADYLRFYRDMLAGQPEGHTSVRMFAPDQNRYVWYIADYSLVYSDGGEPITAIITYSDSTELHEREIAYERWFTAYEQRRKDSIAYYEFNLSADVLETFEGQTKDSIPEDCQQTLEALTHYTSEHFVLPEDRKKYRRFFGRGRLLELHRQGTSELSLEHRRLRPSGDGFFWARADVQMIDDPFVGAVRFFALIQDIDSSKRRSLELRKLSQTDPLTGLYNRATLIKRLGRVLRRGTAAHHALIILDIDHFKSLNDTCGHQFGDRVLIEVAGALRDCLRSNDFSGRLGGDEFMIFMRGLSDTAIIRDRLNVLRERLCHLGLTEAPLTVSIGVALFPSHGRSFQELYDKADSALYQAKRQGRDTMVFYE</sequence>
<dbReference type="Gene3D" id="3.30.450.20">
    <property type="entry name" value="PAS domain"/>
    <property type="match status" value="2"/>
</dbReference>
<evidence type="ECO:0000313" key="2">
    <source>
        <dbReference type="EMBL" id="QCT72665.1"/>
    </source>
</evidence>
<dbReference type="InterPro" id="IPR013655">
    <property type="entry name" value="PAS_fold_3"/>
</dbReference>
<dbReference type="InterPro" id="IPR043128">
    <property type="entry name" value="Rev_trsase/Diguanyl_cyclase"/>
</dbReference>
<dbReference type="PROSITE" id="PS50887">
    <property type="entry name" value="GGDEF"/>
    <property type="match status" value="1"/>
</dbReference>
<dbReference type="SUPFAM" id="SSF55073">
    <property type="entry name" value="Nucleotide cyclase"/>
    <property type="match status" value="1"/>
</dbReference>
<keyword evidence="3" id="KW-1185">Reference proteome</keyword>
<dbReference type="Pfam" id="PF08447">
    <property type="entry name" value="PAS_3"/>
    <property type="match status" value="1"/>
</dbReference>
<dbReference type="KEGG" id="emt:CPZ25_015455"/>
<dbReference type="RefSeq" id="WP_096919184.1">
    <property type="nucleotide sequence ID" value="NZ_CP029487.1"/>
</dbReference>
<dbReference type="EMBL" id="CP029487">
    <property type="protein sequence ID" value="QCT72665.1"/>
    <property type="molecule type" value="Genomic_DNA"/>
</dbReference>
<dbReference type="Pfam" id="PF00990">
    <property type="entry name" value="GGDEF"/>
    <property type="match status" value="1"/>
</dbReference>
<dbReference type="InterPro" id="IPR052155">
    <property type="entry name" value="Biofilm_reg_signaling"/>
</dbReference>
<dbReference type="NCBIfam" id="TIGR00229">
    <property type="entry name" value="sensory_box"/>
    <property type="match status" value="1"/>
</dbReference>
<feature type="domain" description="GGDEF" evidence="1">
    <location>
        <begin position="548"/>
        <end position="677"/>
    </location>
</feature>
<dbReference type="Gene3D" id="3.30.70.270">
    <property type="match status" value="1"/>
</dbReference>
<dbReference type="InterPro" id="IPR029787">
    <property type="entry name" value="Nucleotide_cyclase"/>
</dbReference>
<dbReference type="CDD" id="cd01949">
    <property type="entry name" value="GGDEF"/>
    <property type="match status" value="1"/>
</dbReference>
<gene>
    <name evidence="2" type="ORF">CPZ25_015455</name>
</gene>
<dbReference type="SMART" id="SM00267">
    <property type="entry name" value="GGDEF"/>
    <property type="match status" value="1"/>
</dbReference>
<reference evidence="2 3" key="1">
    <citation type="submission" date="2018-05" db="EMBL/GenBank/DDBJ databases">
        <title>Genome comparison of Eubacterium sp.</title>
        <authorList>
            <person name="Feng Y."/>
            <person name="Sanchez-Andrea I."/>
            <person name="Stams A.J.M."/>
            <person name="De Vos W.M."/>
        </authorList>
    </citation>
    <scope>NUCLEOTIDE SEQUENCE [LARGE SCALE GENOMIC DNA]</scope>
    <source>
        <strain evidence="2 3">YI</strain>
    </source>
</reference>
<organism evidence="2 3">
    <name type="scientific">Eubacterium maltosivorans</name>
    <dbReference type="NCBI Taxonomy" id="2041044"/>
    <lineage>
        <taxon>Bacteria</taxon>
        <taxon>Bacillati</taxon>
        <taxon>Bacillota</taxon>
        <taxon>Clostridia</taxon>
        <taxon>Eubacteriales</taxon>
        <taxon>Eubacteriaceae</taxon>
        <taxon>Eubacterium</taxon>
    </lineage>
</organism>
<dbReference type="InterPro" id="IPR000160">
    <property type="entry name" value="GGDEF_dom"/>
</dbReference>
<dbReference type="InterPro" id="IPR035965">
    <property type="entry name" value="PAS-like_dom_sf"/>
</dbReference>